<dbReference type="KEGG" id="hlt:I7X12_07815"/>
<keyword evidence="1" id="KW-0472">Membrane</keyword>
<protein>
    <submittedName>
        <fullName evidence="2">Uncharacterized protein</fullName>
    </submittedName>
</protein>
<feature type="transmembrane region" description="Helical" evidence="1">
    <location>
        <begin position="20"/>
        <end position="39"/>
    </location>
</feature>
<dbReference type="Proteomes" id="UP000595001">
    <property type="component" value="Chromosome"/>
</dbReference>
<dbReference type="OrthoDB" id="385133at2157"/>
<sequence length="280" mass="31475">MKEEEINYRRSDTVELLTAYKHYIALSVIGLGIALALTGNLQTVIDVAISLTKVETYPVWVRLLVATIIGGSVLTGLIYIILSGLGLIDFTEPEWVDLYEVDEAREISKQNAPDEYLAHYKVAPDIWAEREIVEGKPYRSNFGHWTARFVEFEDGKLYVSGTWAGELTDVELASDRRKIEALRGEIRDWAVVGQNLYSKMVILAQGIESAYWRAMVNEDLEENTLHPEVIRASVVDELDVFVESIEKPGDKQDAQEVVDRVLESEGIEAPKNGDEAGDEQ</sequence>
<dbReference type="AlphaFoldDB" id="A0A7T3G1N1"/>
<name>A0A7T3G1N1_9EURY</name>
<keyword evidence="1" id="KW-0812">Transmembrane</keyword>
<dbReference type="EMBL" id="CP065856">
    <property type="protein sequence ID" value="QPV64507.1"/>
    <property type="molecule type" value="Genomic_DNA"/>
</dbReference>
<reference evidence="2 3" key="1">
    <citation type="submission" date="2020-12" db="EMBL/GenBank/DDBJ databases">
        <title>Halosimplex halophilum sp. nov. and Halosimplex salinum sp. nov., two new members of the genus Halosimplex.</title>
        <authorList>
            <person name="Cui H.L."/>
        </authorList>
    </citation>
    <scope>NUCLEOTIDE SEQUENCE [LARGE SCALE GENOMIC DNA]</scope>
    <source>
        <strain evidence="2 3">YGH94</strain>
    </source>
</reference>
<keyword evidence="1" id="KW-1133">Transmembrane helix</keyword>
<accession>A0A7T3G1N1</accession>
<evidence type="ECO:0000313" key="2">
    <source>
        <dbReference type="EMBL" id="QPV64507.1"/>
    </source>
</evidence>
<dbReference type="GeneID" id="60588390"/>
<evidence type="ECO:0000313" key="3">
    <source>
        <dbReference type="Proteomes" id="UP000595001"/>
    </source>
</evidence>
<feature type="transmembrane region" description="Helical" evidence="1">
    <location>
        <begin position="59"/>
        <end position="82"/>
    </location>
</feature>
<evidence type="ECO:0000256" key="1">
    <source>
        <dbReference type="SAM" id="Phobius"/>
    </source>
</evidence>
<proteinExistence type="predicted"/>
<dbReference type="RefSeq" id="WP_198063276.1">
    <property type="nucleotide sequence ID" value="NZ_CP065856.1"/>
</dbReference>
<keyword evidence="3" id="KW-1185">Reference proteome</keyword>
<gene>
    <name evidence="2" type="ORF">I7X12_07815</name>
</gene>
<organism evidence="2 3">
    <name type="scientific">Halosimplex litoreum</name>
    <dbReference type="NCBI Taxonomy" id="1198301"/>
    <lineage>
        <taxon>Archaea</taxon>
        <taxon>Methanobacteriati</taxon>
        <taxon>Methanobacteriota</taxon>
        <taxon>Stenosarchaea group</taxon>
        <taxon>Halobacteria</taxon>
        <taxon>Halobacteriales</taxon>
        <taxon>Haloarculaceae</taxon>
        <taxon>Halosimplex</taxon>
    </lineage>
</organism>